<keyword evidence="1" id="KW-0808">Transferase</keyword>
<comment type="catalytic activity">
    <reaction evidence="7">
        <text>L-tyrosyl-[protein] + ATP = O-(5'-adenylyl)-L-tyrosyl-[protein] + diphosphate</text>
        <dbReference type="Rhea" id="RHEA:54288"/>
        <dbReference type="Rhea" id="RHEA-COMP:10136"/>
        <dbReference type="Rhea" id="RHEA-COMP:13846"/>
        <dbReference type="ChEBI" id="CHEBI:30616"/>
        <dbReference type="ChEBI" id="CHEBI:33019"/>
        <dbReference type="ChEBI" id="CHEBI:46858"/>
        <dbReference type="ChEBI" id="CHEBI:83624"/>
        <dbReference type="EC" id="2.7.7.108"/>
    </reaction>
</comment>
<dbReference type="GeneID" id="64060788"/>
<comment type="caution">
    <text evidence="9">The sequence shown here is derived from an EMBL/GenBank/DDBJ whole genome shotgun (WGS) entry which is preliminary data.</text>
</comment>
<dbReference type="RefSeq" id="WP_016474638.1">
    <property type="nucleotide sequence ID" value="NZ_KE150480.1"/>
</dbReference>
<keyword evidence="4" id="KW-0067">ATP-binding</keyword>
<evidence type="ECO:0000256" key="6">
    <source>
        <dbReference type="ARBA" id="ARBA00047939"/>
    </source>
</evidence>
<dbReference type="eggNOG" id="COG2184">
    <property type="taxonomic scope" value="Bacteria"/>
</dbReference>
<evidence type="ECO:0000259" key="8">
    <source>
        <dbReference type="PROSITE" id="PS51459"/>
    </source>
</evidence>
<protein>
    <recommendedName>
        <fullName evidence="5">protein adenylyltransferase</fullName>
        <ecNumber evidence="5">2.7.7.108</ecNumber>
    </recommendedName>
</protein>
<name>S3BXQ5_9BURK</name>
<keyword evidence="2" id="KW-0548">Nucleotidyltransferase</keyword>
<evidence type="ECO:0000256" key="3">
    <source>
        <dbReference type="ARBA" id="ARBA00022741"/>
    </source>
</evidence>
<accession>S3BXQ5</accession>
<dbReference type="PROSITE" id="PS51459">
    <property type="entry name" value="FIDO"/>
    <property type="match status" value="1"/>
</dbReference>
<dbReference type="EMBL" id="ATCF01000020">
    <property type="protein sequence ID" value="EPD98847.1"/>
    <property type="molecule type" value="Genomic_DNA"/>
</dbReference>
<dbReference type="PANTHER" id="PTHR39560:SF1">
    <property type="entry name" value="PROTEIN ADENYLYLTRANSFERASE FIC-RELATED"/>
    <property type="match status" value="1"/>
</dbReference>
<dbReference type="STRING" id="1203554.HMPREF1476_01422"/>
<keyword evidence="3" id="KW-0547">Nucleotide-binding</keyword>
<evidence type="ECO:0000256" key="4">
    <source>
        <dbReference type="ARBA" id="ARBA00022840"/>
    </source>
</evidence>
<evidence type="ECO:0000256" key="2">
    <source>
        <dbReference type="ARBA" id="ARBA00022695"/>
    </source>
</evidence>
<dbReference type="GO" id="GO:0051302">
    <property type="term" value="P:regulation of cell division"/>
    <property type="evidence" value="ECO:0007669"/>
    <property type="project" value="TreeGrafter"/>
</dbReference>
<dbReference type="EC" id="2.7.7.108" evidence="5"/>
<evidence type="ECO:0000256" key="1">
    <source>
        <dbReference type="ARBA" id="ARBA00022679"/>
    </source>
</evidence>
<dbReference type="AlphaFoldDB" id="S3BXQ5"/>
<dbReference type="GO" id="GO:0070733">
    <property type="term" value="F:AMPylase activity"/>
    <property type="evidence" value="ECO:0007669"/>
    <property type="project" value="UniProtKB-EC"/>
</dbReference>
<dbReference type="PANTHER" id="PTHR39560">
    <property type="entry name" value="PROTEIN ADENYLYLTRANSFERASE FIC-RELATED"/>
    <property type="match status" value="1"/>
</dbReference>
<dbReference type="HOGENOM" id="CLU_080158_0_2_4"/>
<reference evidence="9 10" key="1">
    <citation type="submission" date="2013-04" db="EMBL/GenBank/DDBJ databases">
        <title>The Genome Sequence of Sutterella wadsworthensis HGA0223.</title>
        <authorList>
            <consortium name="The Broad Institute Genomics Platform"/>
            <person name="Earl A."/>
            <person name="Ward D."/>
            <person name="Feldgarden M."/>
            <person name="Gevers D."/>
            <person name="Schmidt T.M."/>
            <person name="Dover J."/>
            <person name="Dai D."/>
            <person name="Walker B."/>
            <person name="Young S."/>
            <person name="Zeng Q."/>
            <person name="Gargeya S."/>
            <person name="Fitzgerald M."/>
            <person name="Haas B."/>
            <person name="Abouelleil A."/>
            <person name="Allen A.W."/>
            <person name="Alvarado L."/>
            <person name="Arachchi H.M."/>
            <person name="Berlin A.M."/>
            <person name="Chapman S.B."/>
            <person name="Gainer-Dewar J."/>
            <person name="Goldberg J."/>
            <person name="Griggs A."/>
            <person name="Gujja S."/>
            <person name="Hansen M."/>
            <person name="Howarth C."/>
            <person name="Imamovic A."/>
            <person name="Ireland A."/>
            <person name="Larimer J."/>
            <person name="McCowan C."/>
            <person name="Murphy C."/>
            <person name="Pearson M."/>
            <person name="Poon T.W."/>
            <person name="Priest M."/>
            <person name="Roberts A."/>
            <person name="Saif S."/>
            <person name="Shea T."/>
            <person name="Sisk P."/>
            <person name="Sykes S."/>
            <person name="Wortman J."/>
            <person name="Nusbaum C."/>
            <person name="Birren B."/>
        </authorList>
    </citation>
    <scope>NUCLEOTIDE SEQUENCE [LARGE SCALE GENOMIC DNA]</scope>
    <source>
        <strain evidence="9 10">HGA0223</strain>
    </source>
</reference>
<dbReference type="Gene3D" id="1.10.3290.10">
    <property type="entry name" value="Fido-like domain"/>
    <property type="match status" value="1"/>
</dbReference>
<gene>
    <name evidence="9" type="ORF">HMPREF1476_01422</name>
</gene>
<evidence type="ECO:0000256" key="5">
    <source>
        <dbReference type="ARBA" id="ARBA00034531"/>
    </source>
</evidence>
<sequence>MSDEYDYEYDSLEDPYVYPGTRILRNKFGIKHQDLLSELESQITDSKFVKSKQSDDDIPTGNFDLKHLQAVHKYLFGELYDWAGEIRQQGFISKGQSVFCFAPMIESYARGIFSKMQRENFTEMDVKQCACKLAYYLSEVNALHPFREGNGRSTRLFFQIFANEHGWNLSFEKISHVALVEAMIESMNGSLVPLSELLEKCLSRRAST</sequence>
<organism evidence="9 10">
    <name type="scientific">Sutterella wadsworthensis HGA0223</name>
    <dbReference type="NCBI Taxonomy" id="1203554"/>
    <lineage>
        <taxon>Bacteria</taxon>
        <taxon>Pseudomonadati</taxon>
        <taxon>Pseudomonadota</taxon>
        <taxon>Betaproteobacteria</taxon>
        <taxon>Burkholderiales</taxon>
        <taxon>Sutterellaceae</taxon>
        <taxon>Sutterella</taxon>
    </lineage>
</organism>
<dbReference type="GO" id="GO:0005524">
    <property type="term" value="F:ATP binding"/>
    <property type="evidence" value="ECO:0007669"/>
    <property type="project" value="UniProtKB-KW"/>
</dbReference>
<evidence type="ECO:0000313" key="9">
    <source>
        <dbReference type="EMBL" id="EPD98847.1"/>
    </source>
</evidence>
<dbReference type="Pfam" id="PF02661">
    <property type="entry name" value="Fic"/>
    <property type="match status" value="1"/>
</dbReference>
<feature type="domain" description="Fido" evidence="8">
    <location>
        <begin position="63"/>
        <end position="200"/>
    </location>
</feature>
<keyword evidence="10" id="KW-1185">Reference proteome</keyword>
<comment type="catalytic activity">
    <reaction evidence="6">
        <text>L-threonyl-[protein] + ATP = 3-O-(5'-adenylyl)-L-threonyl-[protein] + diphosphate</text>
        <dbReference type="Rhea" id="RHEA:54292"/>
        <dbReference type="Rhea" id="RHEA-COMP:11060"/>
        <dbReference type="Rhea" id="RHEA-COMP:13847"/>
        <dbReference type="ChEBI" id="CHEBI:30013"/>
        <dbReference type="ChEBI" id="CHEBI:30616"/>
        <dbReference type="ChEBI" id="CHEBI:33019"/>
        <dbReference type="ChEBI" id="CHEBI:138113"/>
        <dbReference type="EC" id="2.7.7.108"/>
    </reaction>
</comment>
<evidence type="ECO:0000256" key="7">
    <source>
        <dbReference type="ARBA" id="ARBA00048696"/>
    </source>
</evidence>
<dbReference type="SUPFAM" id="SSF140931">
    <property type="entry name" value="Fic-like"/>
    <property type="match status" value="1"/>
</dbReference>
<proteinExistence type="predicted"/>
<dbReference type="InterPro" id="IPR036597">
    <property type="entry name" value="Fido-like_dom_sf"/>
</dbReference>
<evidence type="ECO:0000313" key="10">
    <source>
        <dbReference type="Proteomes" id="UP000014400"/>
    </source>
</evidence>
<dbReference type="InterPro" id="IPR003812">
    <property type="entry name" value="Fido"/>
</dbReference>
<dbReference type="Proteomes" id="UP000014400">
    <property type="component" value="Unassembled WGS sequence"/>
</dbReference>